<evidence type="ECO:0000256" key="1">
    <source>
        <dbReference type="PIRSR" id="PIRSR006806-1"/>
    </source>
</evidence>
<dbReference type="AlphaFoldDB" id="A0A2P7N1E4"/>
<organism evidence="3 4">
    <name type="scientific">Cyanobium usitatum str. Tous</name>
    <dbReference type="NCBI Taxonomy" id="2116684"/>
    <lineage>
        <taxon>Bacteria</taxon>
        <taxon>Bacillati</taxon>
        <taxon>Cyanobacteriota</taxon>
        <taxon>Cyanophyceae</taxon>
        <taxon>Synechococcales</taxon>
        <taxon>Prochlorococcaceae</taxon>
        <taxon>Cyanobium</taxon>
    </lineage>
</organism>
<keyword evidence="1 2" id="KW-0547">Nucleotide-binding</keyword>
<dbReference type="InterPro" id="IPR002698">
    <property type="entry name" value="FTHF_cligase"/>
</dbReference>
<dbReference type="GO" id="GO:0046872">
    <property type="term" value="F:metal ion binding"/>
    <property type="evidence" value="ECO:0007669"/>
    <property type="project" value="UniProtKB-KW"/>
</dbReference>
<reference evidence="3 4" key="1">
    <citation type="journal article" date="2018" name="Environ. Microbiol.">
        <title>Ecological and genomic features of two widespread freshwater picocyanobacteria.</title>
        <authorList>
            <person name="Cabello-Yeves P.J."/>
            <person name="Picazo A."/>
            <person name="Camacho A."/>
            <person name="Callieri C."/>
            <person name="Rosselli R."/>
            <person name="Roda-Garcia J.J."/>
            <person name="Coutinho F.H."/>
            <person name="Rodriguez-Valera F."/>
        </authorList>
    </citation>
    <scope>NUCLEOTIDE SEQUENCE [LARGE SCALE GENOMIC DNA]</scope>
    <source>
        <strain evidence="3 4">Tous</strain>
    </source>
</reference>
<dbReference type="EC" id="6.3.3.2" evidence="2"/>
<feature type="binding site" evidence="1">
    <location>
        <begin position="4"/>
        <end position="8"/>
    </location>
    <ligand>
        <name>ATP</name>
        <dbReference type="ChEBI" id="CHEBI:30616"/>
    </ligand>
</feature>
<keyword evidence="1 2" id="KW-0067">ATP-binding</keyword>
<dbReference type="InterPro" id="IPR037171">
    <property type="entry name" value="NagB/RpiA_transferase-like"/>
</dbReference>
<gene>
    <name evidence="3" type="ORF">C7K55_00650</name>
</gene>
<dbReference type="PIRSF" id="PIRSF006806">
    <property type="entry name" value="FTHF_cligase"/>
    <property type="match status" value="1"/>
</dbReference>
<dbReference type="OrthoDB" id="9801938at2"/>
<evidence type="ECO:0000313" key="4">
    <source>
        <dbReference type="Proteomes" id="UP000243002"/>
    </source>
</evidence>
<dbReference type="InterPro" id="IPR024185">
    <property type="entry name" value="FTHF_cligase-like_sf"/>
</dbReference>
<comment type="cofactor">
    <cofactor evidence="2">
        <name>Mg(2+)</name>
        <dbReference type="ChEBI" id="CHEBI:18420"/>
    </cofactor>
</comment>
<comment type="catalytic activity">
    <reaction evidence="2">
        <text>(6S)-5-formyl-5,6,7,8-tetrahydrofolate + ATP = (6R)-5,10-methenyltetrahydrofolate + ADP + phosphate</text>
        <dbReference type="Rhea" id="RHEA:10488"/>
        <dbReference type="ChEBI" id="CHEBI:30616"/>
        <dbReference type="ChEBI" id="CHEBI:43474"/>
        <dbReference type="ChEBI" id="CHEBI:57455"/>
        <dbReference type="ChEBI" id="CHEBI:57457"/>
        <dbReference type="ChEBI" id="CHEBI:456216"/>
        <dbReference type="EC" id="6.3.3.2"/>
    </reaction>
</comment>
<feature type="binding site" evidence="1">
    <location>
        <begin position="137"/>
        <end position="145"/>
    </location>
    <ligand>
        <name>ATP</name>
        <dbReference type="ChEBI" id="CHEBI:30616"/>
    </ligand>
</feature>
<keyword evidence="2" id="KW-0479">Metal-binding</keyword>
<sequence length="199" mass="21225">MSAKASLRQQFRARRLALLPEAQPAIEAQARRHCPALLPPGRHLGLYWPLAGEVDLRSLQALLPNQLALPAITAAPGDPAARLVYRPWRSSDVLEPDGCSIPAPAARAAAPDEGALAAAQLGLLLIPALACDATGIRLGYGGGWYDRLRADPTWAQVPALAVLPRGCRVEQLPRDPWDVPLQGWIDEDGLGHSSCGHPS</sequence>
<dbReference type="EMBL" id="PXXO01000001">
    <property type="protein sequence ID" value="PSJ07290.1"/>
    <property type="molecule type" value="Genomic_DNA"/>
</dbReference>
<dbReference type="Pfam" id="PF01812">
    <property type="entry name" value="5-FTHF_cyc-lig"/>
    <property type="match status" value="1"/>
</dbReference>
<evidence type="ECO:0000313" key="3">
    <source>
        <dbReference type="EMBL" id="PSJ07290.1"/>
    </source>
</evidence>
<dbReference type="Proteomes" id="UP000243002">
    <property type="component" value="Unassembled WGS sequence"/>
</dbReference>
<feature type="binding site" evidence="1">
    <location>
        <position position="53"/>
    </location>
    <ligand>
        <name>substrate</name>
    </ligand>
</feature>
<dbReference type="NCBIfam" id="TIGR02727">
    <property type="entry name" value="MTHFS_bact"/>
    <property type="match status" value="1"/>
</dbReference>
<protein>
    <recommendedName>
        <fullName evidence="2">5-formyltetrahydrofolate cyclo-ligase</fullName>
        <ecNumber evidence="2">6.3.3.2</ecNumber>
    </recommendedName>
</protein>
<dbReference type="GO" id="GO:0005524">
    <property type="term" value="F:ATP binding"/>
    <property type="evidence" value="ECO:0007669"/>
    <property type="project" value="UniProtKB-KW"/>
</dbReference>
<comment type="similarity">
    <text evidence="2">Belongs to the 5-formyltetrahydrofolate cyclo-ligase family.</text>
</comment>
<dbReference type="Gene3D" id="3.40.50.10420">
    <property type="entry name" value="NagB/RpiA/CoA transferase-like"/>
    <property type="match status" value="1"/>
</dbReference>
<keyword evidence="2" id="KW-0460">Magnesium</keyword>
<name>A0A2P7N1E4_9CYAN</name>
<keyword evidence="4" id="KW-1185">Reference proteome</keyword>
<comment type="caution">
    <text evidence="3">The sequence shown here is derived from an EMBL/GenBank/DDBJ whole genome shotgun (WGS) entry which is preliminary data.</text>
</comment>
<accession>A0A2P7N1E4</accession>
<dbReference type="RefSeq" id="WP_106501477.1">
    <property type="nucleotide sequence ID" value="NZ_PXXO01000001.1"/>
</dbReference>
<dbReference type="GO" id="GO:0030272">
    <property type="term" value="F:5-formyltetrahydrofolate cyclo-ligase activity"/>
    <property type="evidence" value="ECO:0007669"/>
    <property type="project" value="UniProtKB-EC"/>
</dbReference>
<evidence type="ECO:0000256" key="2">
    <source>
        <dbReference type="RuleBase" id="RU361279"/>
    </source>
</evidence>
<dbReference type="SUPFAM" id="SSF100950">
    <property type="entry name" value="NagB/RpiA/CoA transferase-like"/>
    <property type="match status" value="1"/>
</dbReference>
<keyword evidence="3" id="KW-0436">Ligase</keyword>
<proteinExistence type="inferred from homology"/>